<gene>
    <name evidence="2" type="ORF">UT27_C0006G0031</name>
</gene>
<comment type="caution">
    <text evidence="2">The sequence shown here is derived from an EMBL/GenBank/DDBJ whole genome shotgun (WGS) entry which is preliminary data.</text>
</comment>
<feature type="region of interest" description="Disordered" evidence="1">
    <location>
        <begin position="143"/>
        <end position="164"/>
    </location>
</feature>
<organism evidence="2 3">
    <name type="scientific">Candidatus Nomurabacteria bacterium GW2011_GWD2_39_12</name>
    <dbReference type="NCBI Taxonomy" id="1618759"/>
    <lineage>
        <taxon>Bacteria</taxon>
        <taxon>Candidatus Nomuraibacteriota</taxon>
    </lineage>
</organism>
<dbReference type="AlphaFoldDB" id="A0A837HP23"/>
<protein>
    <submittedName>
        <fullName evidence="2">Uncharacterized protein</fullName>
    </submittedName>
</protein>
<evidence type="ECO:0000313" key="2">
    <source>
        <dbReference type="EMBL" id="KKR01719.1"/>
    </source>
</evidence>
<reference evidence="2 3" key="1">
    <citation type="journal article" date="2015" name="Nature">
        <title>rRNA introns, odd ribosomes, and small enigmatic genomes across a large radiation of phyla.</title>
        <authorList>
            <person name="Brown C.T."/>
            <person name="Hug L.A."/>
            <person name="Thomas B.C."/>
            <person name="Sharon I."/>
            <person name="Castelle C.J."/>
            <person name="Singh A."/>
            <person name="Wilkins M.J."/>
            <person name="Williams K.H."/>
            <person name="Banfield J.F."/>
        </authorList>
    </citation>
    <scope>NUCLEOTIDE SEQUENCE [LARGE SCALE GENOMIC DNA]</scope>
</reference>
<name>A0A837HP23_9BACT</name>
<evidence type="ECO:0000313" key="3">
    <source>
        <dbReference type="Proteomes" id="UP000033998"/>
    </source>
</evidence>
<dbReference type="Proteomes" id="UP000033998">
    <property type="component" value="Unassembled WGS sequence"/>
</dbReference>
<sequence>MLGENKNLKDIHQDSKTNLGISVTDNSFSISYTKTHKLITALYMVTDVIDKEEPIRAKLRVLGTGIISDMHSVPTNAVIKIAETVSFLNIASSMNFISEMNCTILKKEFIELKASIQENIDMKPTWLADFFLRPHHILDENKYQKNSPENSIGHGKSTKRQTSTRIGVQKGSTLMQALSDKILSGVGHPTVSTHSFDTLKKQRRDDIVNVIKILGGSATIKDIKDKVKVAPEQSNALFSSSEKTLQRELISMVKDNVLNKTGAKRWSRYFLKLGSST</sequence>
<evidence type="ECO:0000256" key="1">
    <source>
        <dbReference type="SAM" id="MobiDB-lite"/>
    </source>
</evidence>
<proteinExistence type="predicted"/>
<accession>A0A837HP23</accession>
<dbReference type="EMBL" id="LBWE01000006">
    <property type="protein sequence ID" value="KKR01719.1"/>
    <property type="molecule type" value="Genomic_DNA"/>
</dbReference>